<name>A0A1I6HIB3_9EURY</name>
<keyword evidence="3" id="KW-1185">Reference proteome</keyword>
<sequence length="121" mass="12439">MSTSRKTAARAAPVAVTSDDVRYHESSGAYRTVFDPSSQLVSEAVLTTVAEAASAEPLDLPPLYGAVDPDALNALLGARDRSRPTEGVAVSFAYAGFAVEIDGAGTVVVSSNAALDPSPER</sequence>
<accession>A0A1I6HIB3</accession>
<proteinExistence type="predicted"/>
<reference evidence="3" key="1">
    <citation type="submission" date="2016-10" db="EMBL/GenBank/DDBJ databases">
        <authorList>
            <person name="Varghese N."/>
            <person name="Submissions S."/>
        </authorList>
    </citation>
    <scope>NUCLEOTIDE SEQUENCE [LARGE SCALE GENOMIC DNA]</scope>
    <source>
        <strain evidence="3">CGMCC 1.7736</strain>
    </source>
</reference>
<evidence type="ECO:0000313" key="2">
    <source>
        <dbReference type="EMBL" id="SFR54138.1"/>
    </source>
</evidence>
<organism evidence="2 3">
    <name type="scientific">Halogeometricum rufum</name>
    <dbReference type="NCBI Taxonomy" id="553469"/>
    <lineage>
        <taxon>Archaea</taxon>
        <taxon>Methanobacteriati</taxon>
        <taxon>Methanobacteriota</taxon>
        <taxon>Stenosarchaea group</taxon>
        <taxon>Halobacteria</taxon>
        <taxon>Halobacteriales</taxon>
        <taxon>Haloferacaceae</taxon>
        <taxon>Halogeometricum</taxon>
    </lineage>
</organism>
<gene>
    <name evidence="2" type="ORF">SAMN04487947_2104</name>
</gene>
<dbReference type="EMBL" id="FOYT01000002">
    <property type="protein sequence ID" value="SFR54138.1"/>
    <property type="molecule type" value="Genomic_DNA"/>
</dbReference>
<dbReference type="RefSeq" id="WP_089807376.1">
    <property type="nucleotide sequence ID" value="NZ_FOYT01000002.1"/>
</dbReference>
<dbReference type="AlphaFoldDB" id="A0A1I6HIB3"/>
<evidence type="ECO:0000259" key="1">
    <source>
        <dbReference type="Pfam" id="PF18545"/>
    </source>
</evidence>
<dbReference type="STRING" id="553469.SAMN04487947_2104"/>
<feature type="domain" description="Halobacterial output" evidence="1">
    <location>
        <begin position="38"/>
        <end position="110"/>
    </location>
</feature>
<dbReference type="Pfam" id="PF18545">
    <property type="entry name" value="HalOD1"/>
    <property type="match status" value="1"/>
</dbReference>
<dbReference type="InterPro" id="IPR040624">
    <property type="entry name" value="HalOD1"/>
</dbReference>
<protein>
    <recommendedName>
        <fullName evidence="1">Halobacterial output domain-containing protein</fullName>
    </recommendedName>
</protein>
<dbReference type="OrthoDB" id="221929at2157"/>
<dbReference type="Proteomes" id="UP000198531">
    <property type="component" value="Unassembled WGS sequence"/>
</dbReference>
<evidence type="ECO:0000313" key="3">
    <source>
        <dbReference type="Proteomes" id="UP000198531"/>
    </source>
</evidence>